<sequence>MNLTIKRNICILMGILLVTIIKIDIMIPNINILLAIGCFYKAYKVNKLLKNKENKSI</sequence>
<proteinExistence type="predicted"/>
<keyword evidence="3" id="KW-1185">Reference proteome</keyword>
<dbReference type="KEGG" id="rhom:FRIFI_2031"/>
<evidence type="ECO:0000313" key="2">
    <source>
        <dbReference type="EMBL" id="CEI73559.1"/>
    </source>
</evidence>
<keyword evidence="1" id="KW-1133">Transmembrane helix</keyword>
<protein>
    <submittedName>
        <fullName evidence="2">Uncharacterized protein</fullName>
    </submittedName>
</protein>
<reference evidence="2 3" key="1">
    <citation type="submission" date="2014-09" db="EMBL/GenBank/DDBJ databases">
        <authorList>
            <person name="Hornung B.V."/>
        </authorList>
    </citation>
    <scope>NUCLEOTIDE SEQUENCE [LARGE SCALE GENOMIC DNA]</scope>
    <source>
        <strain evidence="2 3">FRIFI</strain>
    </source>
</reference>
<name>A0A2P2BTA6_9FIRM</name>
<evidence type="ECO:0000313" key="3">
    <source>
        <dbReference type="Proteomes" id="UP000245695"/>
    </source>
</evidence>
<organism evidence="2 3">
    <name type="scientific">Romboutsia hominis</name>
    <dbReference type="NCBI Taxonomy" id="1507512"/>
    <lineage>
        <taxon>Bacteria</taxon>
        <taxon>Bacillati</taxon>
        <taxon>Bacillota</taxon>
        <taxon>Clostridia</taxon>
        <taxon>Peptostreptococcales</taxon>
        <taxon>Peptostreptococcaceae</taxon>
        <taxon>Romboutsia</taxon>
    </lineage>
</organism>
<accession>A0A2P2BTA6</accession>
<dbReference type="EMBL" id="LN650648">
    <property type="protein sequence ID" value="CEI73559.1"/>
    <property type="molecule type" value="Genomic_DNA"/>
</dbReference>
<keyword evidence="1" id="KW-0472">Membrane</keyword>
<dbReference type="RefSeq" id="WP_166505783.1">
    <property type="nucleotide sequence ID" value="NZ_FJTZ01000012.1"/>
</dbReference>
<evidence type="ECO:0000256" key="1">
    <source>
        <dbReference type="SAM" id="Phobius"/>
    </source>
</evidence>
<keyword evidence="1" id="KW-0812">Transmembrane</keyword>
<dbReference type="AlphaFoldDB" id="A0A2P2BTA6"/>
<gene>
    <name evidence="2" type="ORF">FRIFI_2031</name>
</gene>
<dbReference type="Proteomes" id="UP000245695">
    <property type="component" value="Chromosome 1"/>
</dbReference>
<feature type="transmembrane region" description="Helical" evidence="1">
    <location>
        <begin position="12"/>
        <end position="40"/>
    </location>
</feature>